<sequence length="100" mass="11219">MRQRYSFHLDQGGHSVTVNVRSGWITETELLVDGKECDFHRVHGHGDYPLTLTAQVAEEPPTPPRPLAVRLDRTGRAEHPLSCVLELSGAEHPMPERTAR</sequence>
<dbReference type="RefSeq" id="WP_074004108.1">
    <property type="nucleotide sequence ID" value="NZ_QVIG01000001.1"/>
</dbReference>
<organism evidence="1 2">
    <name type="scientific">Kitasatospora xanthocidica</name>
    <dbReference type="NCBI Taxonomy" id="83382"/>
    <lineage>
        <taxon>Bacteria</taxon>
        <taxon>Bacillati</taxon>
        <taxon>Actinomycetota</taxon>
        <taxon>Actinomycetes</taxon>
        <taxon>Kitasatosporales</taxon>
        <taxon>Streptomycetaceae</taxon>
        <taxon>Kitasatospora</taxon>
    </lineage>
</organism>
<dbReference type="AlphaFoldDB" id="A0A373A2A3"/>
<name>A0A373A2A3_9ACTN</name>
<reference evidence="1 2" key="1">
    <citation type="submission" date="2018-08" db="EMBL/GenBank/DDBJ databases">
        <title>Diversity &amp; Physiological Properties of Lignin-Decomposing Actinobacteria from Soil.</title>
        <authorList>
            <person name="Roh S.G."/>
            <person name="Kim S.B."/>
        </authorList>
    </citation>
    <scope>NUCLEOTIDE SEQUENCE [LARGE SCALE GENOMIC DNA]</scope>
    <source>
        <strain evidence="1 2">MMS17-GH009</strain>
    </source>
</reference>
<dbReference type="EMBL" id="QVIG01000001">
    <property type="protein sequence ID" value="RGD62273.1"/>
    <property type="molecule type" value="Genomic_DNA"/>
</dbReference>
<dbReference type="Proteomes" id="UP000263377">
    <property type="component" value="Unassembled WGS sequence"/>
</dbReference>
<accession>A0A373A2A3</accession>
<gene>
    <name evidence="1" type="ORF">DR950_35030</name>
</gene>
<keyword evidence="2" id="KW-1185">Reference proteome</keyword>
<evidence type="ECO:0000313" key="2">
    <source>
        <dbReference type="Proteomes" id="UP000263377"/>
    </source>
</evidence>
<protein>
    <submittedName>
        <fullName evidence="1">Uncharacterized protein</fullName>
    </submittedName>
</protein>
<evidence type="ECO:0000313" key="1">
    <source>
        <dbReference type="EMBL" id="RGD62273.1"/>
    </source>
</evidence>
<comment type="caution">
    <text evidence="1">The sequence shown here is derived from an EMBL/GenBank/DDBJ whole genome shotgun (WGS) entry which is preliminary data.</text>
</comment>
<proteinExistence type="predicted"/>